<name>A0A841Q0P4_9BACL</name>
<evidence type="ECO:0000256" key="1">
    <source>
        <dbReference type="ARBA" id="ARBA00004970"/>
    </source>
</evidence>
<dbReference type="SMART" id="SM00481">
    <property type="entry name" value="POLIIIAc"/>
    <property type="match status" value="1"/>
</dbReference>
<keyword evidence="5 8" id="KW-0378">Hydrolase</keyword>
<dbReference type="EC" id="3.1.3.15" evidence="3 8"/>
<organism evidence="10 11">
    <name type="scientific">Geomicrobium halophilum</name>
    <dbReference type="NCBI Taxonomy" id="549000"/>
    <lineage>
        <taxon>Bacteria</taxon>
        <taxon>Bacillati</taxon>
        <taxon>Bacillota</taxon>
        <taxon>Bacilli</taxon>
        <taxon>Bacillales</taxon>
        <taxon>Geomicrobium</taxon>
    </lineage>
</organism>
<dbReference type="Proteomes" id="UP000568839">
    <property type="component" value="Unassembled WGS sequence"/>
</dbReference>
<keyword evidence="6 8" id="KW-0368">Histidine biosynthesis</keyword>
<comment type="caution">
    <text evidence="10">The sequence shown here is derived from an EMBL/GenBank/DDBJ whole genome shotgun (WGS) entry which is preliminary data.</text>
</comment>
<dbReference type="Pfam" id="PF02811">
    <property type="entry name" value="PHP"/>
    <property type="match status" value="1"/>
</dbReference>
<evidence type="ECO:0000256" key="8">
    <source>
        <dbReference type="RuleBase" id="RU366003"/>
    </source>
</evidence>
<dbReference type="CDD" id="cd12110">
    <property type="entry name" value="PHP_HisPPase_Hisj_like"/>
    <property type="match status" value="1"/>
</dbReference>
<proteinExistence type="inferred from homology"/>
<evidence type="ECO:0000256" key="7">
    <source>
        <dbReference type="ARBA" id="ARBA00049158"/>
    </source>
</evidence>
<sequence length="270" mass="30392">MQMKFDLHTHHQRCGHAVGEIEDYVIAALDQGLDAIGISDHAPFFGSDKEQELPGVAMAKLEFPAYVEEVLQLKKKYANRIEVLLGVEADFLPDHVHTYEQQLQKYPFDYVIGSVHFTLGRNIFDKSRWESADASEMLKVKEAYYDLIAASAQTGSYQVLGHIDAIKGFCPEMADLKTNKVDEALKVIAKNHVAIEVNTSGKMKDCGGWYPGDDLLERAFHYNVPITLGSDAHDPQRVGDDLEAVREKLKSIGFTEWCYFREKGPVIVKL</sequence>
<dbReference type="EMBL" id="JACHHJ010000005">
    <property type="protein sequence ID" value="MBB6451202.1"/>
    <property type="molecule type" value="Genomic_DNA"/>
</dbReference>
<dbReference type="InterPro" id="IPR004013">
    <property type="entry name" value="PHP_dom"/>
</dbReference>
<comment type="similarity">
    <text evidence="2 8">Belongs to the PHP hydrolase family. HisK subfamily.</text>
</comment>
<comment type="pathway">
    <text evidence="1 8">Amino-acid biosynthesis; L-histidine biosynthesis; L-histidine from 5-phospho-alpha-D-ribose 1-diphosphate: step 8/9.</text>
</comment>
<dbReference type="NCBIfam" id="NF005596">
    <property type="entry name" value="PRK07328.1"/>
    <property type="match status" value="1"/>
</dbReference>
<dbReference type="Gene3D" id="3.20.20.140">
    <property type="entry name" value="Metal-dependent hydrolases"/>
    <property type="match status" value="1"/>
</dbReference>
<evidence type="ECO:0000256" key="3">
    <source>
        <dbReference type="ARBA" id="ARBA00013085"/>
    </source>
</evidence>
<protein>
    <recommendedName>
        <fullName evidence="3 8">Histidinol-phosphatase</fullName>
        <shortName evidence="8">HolPase</shortName>
        <ecNumber evidence="3 8">3.1.3.15</ecNumber>
    </recommendedName>
</protein>
<comment type="catalytic activity">
    <reaction evidence="7 8">
        <text>L-histidinol phosphate + H2O = L-histidinol + phosphate</text>
        <dbReference type="Rhea" id="RHEA:14465"/>
        <dbReference type="ChEBI" id="CHEBI:15377"/>
        <dbReference type="ChEBI" id="CHEBI:43474"/>
        <dbReference type="ChEBI" id="CHEBI:57699"/>
        <dbReference type="ChEBI" id="CHEBI:57980"/>
        <dbReference type="EC" id="3.1.3.15"/>
    </reaction>
</comment>
<dbReference type="AlphaFoldDB" id="A0A841Q0P4"/>
<accession>A0A841Q0P4</accession>
<evidence type="ECO:0000313" key="10">
    <source>
        <dbReference type="EMBL" id="MBB6451202.1"/>
    </source>
</evidence>
<evidence type="ECO:0000256" key="2">
    <source>
        <dbReference type="ARBA" id="ARBA00009152"/>
    </source>
</evidence>
<dbReference type="PANTHER" id="PTHR21039">
    <property type="entry name" value="HISTIDINOL PHOSPHATASE-RELATED"/>
    <property type="match status" value="1"/>
</dbReference>
<dbReference type="InterPro" id="IPR016195">
    <property type="entry name" value="Pol/histidinol_Pase-like"/>
</dbReference>
<evidence type="ECO:0000313" key="11">
    <source>
        <dbReference type="Proteomes" id="UP000568839"/>
    </source>
</evidence>
<evidence type="ECO:0000259" key="9">
    <source>
        <dbReference type="SMART" id="SM00481"/>
    </source>
</evidence>
<reference evidence="10 11" key="1">
    <citation type="submission" date="2020-08" db="EMBL/GenBank/DDBJ databases">
        <title>Genomic Encyclopedia of Type Strains, Phase IV (KMG-IV): sequencing the most valuable type-strain genomes for metagenomic binning, comparative biology and taxonomic classification.</title>
        <authorList>
            <person name="Goeker M."/>
        </authorList>
    </citation>
    <scope>NUCLEOTIDE SEQUENCE [LARGE SCALE GENOMIC DNA]</scope>
    <source>
        <strain evidence="10 11">DSM 21769</strain>
    </source>
</reference>
<evidence type="ECO:0000256" key="6">
    <source>
        <dbReference type="ARBA" id="ARBA00023102"/>
    </source>
</evidence>
<evidence type="ECO:0000256" key="5">
    <source>
        <dbReference type="ARBA" id="ARBA00022801"/>
    </source>
</evidence>
<dbReference type="GO" id="GO:0004401">
    <property type="term" value="F:histidinol-phosphatase activity"/>
    <property type="evidence" value="ECO:0007669"/>
    <property type="project" value="UniProtKB-UniRule"/>
</dbReference>
<keyword evidence="4 8" id="KW-0028">Amino-acid biosynthesis</keyword>
<dbReference type="InterPro" id="IPR003141">
    <property type="entry name" value="Pol/His_phosphatase_N"/>
</dbReference>
<dbReference type="InterPro" id="IPR010140">
    <property type="entry name" value="Histidinol_P_phosphatase_HisJ"/>
</dbReference>
<dbReference type="NCBIfam" id="TIGR01856">
    <property type="entry name" value="hisJ_fam"/>
    <property type="match status" value="1"/>
</dbReference>
<evidence type="ECO:0000256" key="4">
    <source>
        <dbReference type="ARBA" id="ARBA00022605"/>
    </source>
</evidence>
<dbReference type="GO" id="GO:0000105">
    <property type="term" value="P:L-histidine biosynthetic process"/>
    <property type="evidence" value="ECO:0007669"/>
    <property type="project" value="UniProtKB-UniRule"/>
</dbReference>
<keyword evidence="11" id="KW-1185">Reference proteome</keyword>
<dbReference type="UniPathway" id="UPA00031">
    <property type="reaction ID" value="UER00013"/>
</dbReference>
<gene>
    <name evidence="10" type="ORF">HNR44_003196</name>
</gene>
<feature type="domain" description="Polymerase/histidinol phosphatase N-terminal" evidence="9">
    <location>
        <begin position="5"/>
        <end position="93"/>
    </location>
</feature>
<dbReference type="PANTHER" id="PTHR21039:SF0">
    <property type="entry name" value="HISTIDINOL-PHOSPHATASE"/>
    <property type="match status" value="1"/>
</dbReference>
<dbReference type="GO" id="GO:0005737">
    <property type="term" value="C:cytoplasm"/>
    <property type="evidence" value="ECO:0007669"/>
    <property type="project" value="TreeGrafter"/>
</dbReference>
<dbReference type="SUPFAM" id="SSF89550">
    <property type="entry name" value="PHP domain-like"/>
    <property type="match status" value="1"/>
</dbReference>